<feature type="compositionally biased region" description="Low complexity" evidence="1">
    <location>
        <begin position="270"/>
        <end position="294"/>
    </location>
</feature>
<dbReference type="GO" id="GO:0016538">
    <property type="term" value="F:cyclin-dependent protein serine/threonine kinase regulator activity"/>
    <property type="evidence" value="ECO:0007669"/>
    <property type="project" value="TreeGrafter"/>
</dbReference>
<feature type="compositionally biased region" description="Polar residues" evidence="1">
    <location>
        <begin position="353"/>
        <end position="367"/>
    </location>
</feature>
<reference evidence="2" key="1">
    <citation type="submission" date="2020-05" db="EMBL/GenBank/DDBJ databases">
        <title>Mycena genomes resolve the evolution of fungal bioluminescence.</title>
        <authorList>
            <person name="Tsai I.J."/>
        </authorList>
    </citation>
    <scope>NUCLEOTIDE SEQUENCE</scope>
    <source>
        <strain evidence="2">171206Taipei</strain>
    </source>
</reference>
<feature type="compositionally biased region" description="Polar residues" evidence="1">
    <location>
        <begin position="249"/>
        <end position="258"/>
    </location>
</feature>
<dbReference type="InterPro" id="IPR036915">
    <property type="entry name" value="Cyclin-like_sf"/>
</dbReference>
<evidence type="ECO:0008006" key="4">
    <source>
        <dbReference type="Google" id="ProtNLM"/>
    </source>
</evidence>
<feature type="region of interest" description="Disordered" evidence="1">
    <location>
        <begin position="249"/>
        <end position="301"/>
    </location>
</feature>
<dbReference type="GO" id="GO:0000307">
    <property type="term" value="C:cyclin-dependent protein kinase holoenzyme complex"/>
    <property type="evidence" value="ECO:0007669"/>
    <property type="project" value="TreeGrafter"/>
</dbReference>
<feature type="compositionally biased region" description="Low complexity" evidence="1">
    <location>
        <begin position="221"/>
        <end position="233"/>
    </location>
</feature>
<evidence type="ECO:0000256" key="1">
    <source>
        <dbReference type="SAM" id="MobiDB-lite"/>
    </source>
</evidence>
<dbReference type="Pfam" id="PF08613">
    <property type="entry name" value="Cyclin"/>
    <property type="match status" value="1"/>
</dbReference>
<dbReference type="EMBL" id="JACAZF010000006">
    <property type="protein sequence ID" value="KAF7301292.1"/>
    <property type="molecule type" value="Genomic_DNA"/>
</dbReference>
<evidence type="ECO:0000313" key="2">
    <source>
        <dbReference type="EMBL" id="KAF7301292.1"/>
    </source>
</evidence>
<dbReference type="InterPro" id="IPR013922">
    <property type="entry name" value="Cyclin_PHO80-like"/>
</dbReference>
<dbReference type="AlphaFoldDB" id="A0A8H6W191"/>
<comment type="caution">
    <text evidence="2">The sequence shown here is derived from an EMBL/GenBank/DDBJ whole genome shotgun (WGS) entry which is preliminary data.</text>
</comment>
<evidence type="ECO:0000313" key="3">
    <source>
        <dbReference type="Proteomes" id="UP000636479"/>
    </source>
</evidence>
<sequence length="469" mass="50913">MSHRGLSLRAARHPASLLPVAAHNPALIHLVSQPVSVDMILYIARQAAILLKLHEQPYDSYSTTPSQQMSLEQFIYGIVKAGNVQVSTLLTTLVYLERLRDKLPPVATGLPCTRHRIFLATLIVAAKYLNDSSPKNVHWTQHAFGIFQVGEVNLMEAQLLFLMDYDLRFNEEAACTTFAPFLLTVRVPRPLPALEIVRSRKTRFASQPRPRAAASVALPETTSTSNLSTSSSNSSTLVSTVRVLAKRLSQTHLSSSRPSRPHNVPFNSYDSSDAGSLTDDTGSSSSSSGWLSSDSDSESETDALIYGQESNPAPNDSTFVSPDHMHSTSKRLFILRPANAYKPTQNRSRKPSDTSSIATVTGTSPEPSNFRRKSTTTQPVLPLNKQMSSLSVSATMPSVNRSGPTSGFFSRMWGAAKGDKFAGLSESRSDGLPVYHGQSAFRRLVSGHSRSTLTGAGRGSLLADPSLQV</sequence>
<organism evidence="2 3">
    <name type="scientific">Mycena indigotica</name>
    <dbReference type="NCBI Taxonomy" id="2126181"/>
    <lineage>
        <taxon>Eukaryota</taxon>
        <taxon>Fungi</taxon>
        <taxon>Dikarya</taxon>
        <taxon>Basidiomycota</taxon>
        <taxon>Agaricomycotina</taxon>
        <taxon>Agaricomycetes</taxon>
        <taxon>Agaricomycetidae</taxon>
        <taxon>Agaricales</taxon>
        <taxon>Marasmiineae</taxon>
        <taxon>Mycenaceae</taxon>
        <taxon>Mycena</taxon>
    </lineage>
</organism>
<dbReference type="Proteomes" id="UP000636479">
    <property type="component" value="Unassembled WGS sequence"/>
</dbReference>
<dbReference type="GO" id="GO:0019901">
    <property type="term" value="F:protein kinase binding"/>
    <property type="evidence" value="ECO:0007669"/>
    <property type="project" value="InterPro"/>
</dbReference>
<dbReference type="Gene3D" id="1.10.472.10">
    <property type="entry name" value="Cyclin-like"/>
    <property type="match status" value="1"/>
</dbReference>
<accession>A0A8H6W191</accession>
<dbReference type="SUPFAM" id="SSF47954">
    <property type="entry name" value="Cyclin-like"/>
    <property type="match status" value="1"/>
</dbReference>
<protein>
    <recommendedName>
        <fullName evidence="4">Cyclin N-terminal domain-containing protein</fullName>
    </recommendedName>
</protein>
<gene>
    <name evidence="2" type="ORF">MIND_00694200</name>
</gene>
<dbReference type="CDD" id="cd20557">
    <property type="entry name" value="CYCLIN_ScPCL1-like"/>
    <property type="match status" value="1"/>
</dbReference>
<feature type="region of interest" description="Disordered" evidence="1">
    <location>
        <begin position="333"/>
        <end position="403"/>
    </location>
</feature>
<dbReference type="RefSeq" id="XP_037219292.1">
    <property type="nucleotide sequence ID" value="XM_037363648.1"/>
</dbReference>
<keyword evidence="3" id="KW-1185">Reference proteome</keyword>
<feature type="compositionally biased region" description="Polar residues" evidence="1">
    <location>
        <begin position="375"/>
        <end position="403"/>
    </location>
</feature>
<dbReference type="GeneID" id="59346164"/>
<dbReference type="OrthoDB" id="10250320at2759"/>
<dbReference type="PANTHER" id="PTHR15615:SF10">
    <property type="entry name" value="PHO85 CYCLIN-2-RELATED"/>
    <property type="match status" value="1"/>
</dbReference>
<dbReference type="PANTHER" id="PTHR15615">
    <property type="match status" value="1"/>
</dbReference>
<proteinExistence type="predicted"/>
<dbReference type="GO" id="GO:0005634">
    <property type="term" value="C:nucleus"/>
    <property type="evidence" value="ECO:0007669"/>
    <property type="project" value="TreeGrafter"/>
</dbReference>
<name>A0A8H6W191_9AGAR</name>
<feature type="region of interest" description="Disordered" evidence="1">
    <location>
        <begin position="205"/>
        <end position="233"/>
    </location>
</feature>